<evidence type="ECO:0000256" key="1">
    <source>
        <dbReference type="SAM" id="Phobius"/>
    </source>
</evidence>
<accession>A0ABV8IQQ4</accession>
<dbReference type="RefSeq" id="WP_378066271.1">
    <property type="nucleotide sequence ID" value="NZ_JBHSBL010000007.1"/>
</dbReference>
<feature type="transmembrane region" description="Helical" evidence="1">
    <location>
        <begin position="98"/>
        <end position="116"/>
    </location>
</feature>
<comment type="caution">
    <text evidence="2">The sequence shown here is derived from an EMBL/GenBank/DDBJ whole genome shotgun (WGS) entry which is preliminary data.</text>
</comment>
<protein>
    <submittedName>
        <fullName evidence="2">Uncharacterized protein</fullName>
    </submittedName>
</protein>
<reference evidence="3" key="1">
    <citation type="journal article" date="2019" name="Int. J. Syst. Evol. Microbiol.">
        <title>The Global Catalogue of Microorganisms (GCM) 10K type strain sequencing project: providing services to taxonomists for standard genome sequencing and annotation.</title>
        <authorList>
            <consortium name="The Broad Institute Genomics Platform"/>
            <consortium name="The Broad Institute Genome Sequencing Center for Infectious Disease"/>
            <person name="Wu L."/>
            <person name="Ma J."/>
        </authorList>
    </citation>
    <scope>NUCLEOTIDE SEQUENCE [LARGE SCALE GENOMIC DNA]</scope>
    <source>
        <strain evidence="3">TBRC 5832</strain>
    </source>
</reference>
<evidence type="ECO:0000313" key="3">
    <source>
        <dbReference type="Proteomes" id="UP001595867"/>
    </source>
</evidence>
<feature type="transmembrane region" description="Helical" evidence="1">
    <location>
        <begin position="33"/>
        <end position="52"/>
    </location>
</feature>
<name>A0ABV8IQQ4_9ACTN</name>
<dbReference type="EMBL" id="JBHSBL010000007">
    <property type="protein sequence ID" value="MFC4065243.1"/>
    <property type="molecule type" value="Genomic_DNA"/>
</dbReference>
<evidence type="ECO:0000313" key="2">
    <source>
        <dbReference type="EMBL" id="MFC4065243.1"/>
    </source>
</evidence>
<proteinExistence type="predicted"/>
<keyword evidence="1" id="KW-1133">Transmembrane helix</keyword>
<keyword evidence="1" id="KW-0472">Membrane</keyword>
<gene>
    <name evidence="2" type="ORF">ACFO0C_09880</name>
</gene>
<keyword evidence="1" id="KW-0812">Transmembrane</keyword>
<feature type="transmembrane region" description="Helical" evidence="1">
    <location>
        <begin position="122"/>
        <end position="140"/>
    </location>
</feature>
<organism evidence="2 3">
    <name type="scientific">Actinoplanes subglobosus</name>
    <dbReference type="NCBI Taxonomy" id="1547892"/>
    <lineage>
        <taxon>Bacteria</taxon>
        <taxon>Bacillati</taxon>
        <taxon>Actinomycetota</taxon>
        <taxon>Actinomycetes</taxon>
        <taxon>Micromonosporales</taxon>
        <taxon>Micromonosporaceae</taxon>
        <taxon>Actinoplanes</taxon>
    </lineage>
</organism>
<dbReference type="Proteomes" id="UP001595867">
    <property type="component" value="Unassembled WGS sequence"/>
</dbReference>
<keyword evidence="3" id="KW-1185">Reference proteome</keyword>
<sequence length="155" mass="16279">MESNSSPAVDSAEAHAALRLVADVRARAAEHAVAPWWLHAGLAVAFTVAFASMSFRGIVGSTGFPLAMVAAFVQLQAVRSTTGLSFDRWTATPGTRRLSLVWLAGLAVFSVSAMILEWGFAVRWSLVVAGVLIGLMTAVVSPAIDRALRRDAGAA</sequence>